<dbReference type="SUPFAM" id="SSF54928">
    <property type="entry name" value="RNA-binding domain, RBD"/>
    <property type="match status" value="1"/>
</dbReference>
<proteinExistence type="predicted"/>
<feature type="compositionally biased region" description="Polar residues" evidence="1">
    <location>
        <begin position="1318"/>
        <end position="1336"/>
    </location>
</feature>
<protein>
    <submittedName>
        <fullName evidence="2">RRM-1 multi-domain protein</fullName>
    </submittedName>
</protein>
<organism evidence="2 3">
    <name type="scientific">Pyrenophora tritici-repentis</name>
    <dbReference type="NCBI Taxonomy" id="45151"/>
    <lineage>
        <taxon>Eukaryota</taxon>
        <taxon>Fungi</taxon>
        <taxon>Dikarya</taxon>
        <taxon>Ascomycota</taxon>
        <taxon>Pezizomycotina</taxon>
        <taxon>Dothideomycetes</taxon>
        <taxon>Pleosporomycetidae</taxon>
        <taxon>Pleosporales</taxon>
        <taxon>Pleosporineae</taxon>
        <taxon>Pleosporaceae</taxon>
        <taxon>Pyrenophora</taxon>
    </lineage>
</organism>
<dbReference type="EMBL" id="NQIK02000005">
    <property type="protein sequence ID" value="KAF7570873.1"/>
    <property type="molecule type" value="Genomic_DNA"/>
</dbReference>
<feature type="compositionally biased region" description="Basic and acidic residues" evidence="1">
    <location>
        <begin position="1424"/>
        <end position="1433"/>
    </location>
</feature>
<feature type="compositionally biased region" description="Polar residues" evidence="1">
    <location>
        <begin position="18"/>
        <end position="37"/>
    </location>
</feature>
<gene>
    <name evidence="2" type="ORF">PtrM4_108750</name>
</gene>
<evidence type="ECO:0000313" key="3">
    <source>
        <dbReference type="Proteomes" id="UP000245464"/>
    </source>
</evidence>
<dbReference type="InterPro" id="IPR000504">
    <property type="entry name" value="RRM_dom"/>
</dbReference>
<feature type="compositionally biased region" description="Low complexity" evidence="1">
    <location>
        <begin position="1056"/>
        <end position="1076"/>
    </location>
</feature>
<feature type="region of interest" description="Disordered" evidence="1">
    <location>
        <begin position="1417"/>
        <end position="1444"/>
    </location>
</feature>
<feature type="region of interest" description="Disordered" evidence="1">
    <location>
        <begin position="942"/>
        <end position="1388"/>
    </location>
</feature>
<dbReference type="RefSeq" id="XP_065962257.1">
    <property type="nucleotide sequence ID" value="XM_066107808.1"/>
</dbReference>
<dbReference type="Pfam" id="PF00076">
    <property type="entry name" value="RRM_1"/>
    <property type="match status" value="1"/>
</dbReference>
<feature type="region of interest" description="Disordered" evidence="1">
    <location>
        <begin position="705"/>
        <end position="870"/>
    </location>
</feature>
<dbReference type="InterPro" id="IPR035979">
    <property type="entry name" value="RBD_domain_sf"/>
</dbReference>
<dbReference type="CDD" id="cd00590">
    <property type="entry name" value="RRM_SF"/>
    <property type="match status" value="1"/>
</dbReference>
<dbReference type="KEGG" id="ptrr:6343835"/>
<feature type="compositionally biased region" description="Pro residues" evidence="1">
    <location>
        <begin position="1"/>
        <end position="16"/>
    </location>
</feature>
<dbReference type="InterPro" id="IPR012677">
    <property type="entry name" value="Nucleotide-bd_a/b_plait_sf"/>
</dbReference>
<accession>A0A2W1HQJ2</accession>
<dbReference type="Gene3D" id="3.30.70.330">
    <property type="match status" value="1"/>
</dbReference>
<dbReference type="SMART" id="SM00360">
    <property type="entry name" value="RRM"/>
    <property type="match status" value="1"/>
</dbReference>
<feature type="compositionally biased region" description="Polar residues" evidence="1">
    <location>
        <begin position="303"/>
        <end position="312"/>
    </location>
</feature>
<feature type="compositionally biased region" description="Polar residues" evidence="1">
    <location>
        <begin position="1279"/>
        <end position="1289"/>
    </location>
</feature>
<comment type="caution">
    <text evidence="2">The sequence shown here is derived from an EMBL/GenBank/DDBJ whole genome shotgun (WGS) entry which is preliminary data.</text>
</comment>
<name>A0A2W1HQJ2_9PLEO</name>
<feature type="region of interest" description="Disordered" evidence="1">
    <location>
        <begin position="252"/>
        <end position="320"/>
    </location>
</feature>
<feature type="compositionally biased region" description="Basic residues" evidence="1">
    <location>
        <begin position="286"/>
        <end position="300"/>
    </location>
</feature>
<feature type="compositionally biased region" description="Basic residues" evidence="1">
    <location>
        <begin position="1346"/>
        <end position="1357"/>
    </location>
</feature>
<feature type="compositionally biased region" description="Polar residues" evidence="1">
    <location>
        <begin position="823"/>
        <end position="838"/>
    </location>
</feature>
<feature type="compositionally biased region" description="Basic and acidic residues" evidence="1">
    <location>
        <begin position="803"/>
        <end position="822"/>
    </location>
</feature>
<feature type="compositionally biased region" description="Polar residues" evidence="1">
    <location>
        <begin position="1034"/>
        <end position="1055"/>
    </location>
</feature>
<feature type="compositionally biased region" description="Polar residues" evidence="1">
    <location>
        <begin position="252"/>
        <end position="263"/>
    </location>
</feature>
<feature type="compositionally biased region" description="Basic and acidic residues" evidence="1">
    <location>
        <begin position="1126"/>
        <end position="1140"/>
    </location>
</feature>
<evidence type="ECO:0000256" key="1">
    <source>
        <dbReference type="SAM" id="MobiDB-lite"/>
    </source>
</evidence>
<dbReference type="GeneID" id="6343835"/>
<feature type="region of interest" description="Disordered" evidence="1">
    <location>
        <begin position="1"/>
        <end position="37"/>
    </location>
</feature>
<feature type="compositionally biased region" description="Polar residues" evidence="1">
    <location>
        <begin position="712"/>
        <end position="726"/>
    </location>
</feature>
<feature type="compositionally biased region" description="Basic and acidic residues" evidence="1">
    <location>
        <begin position="839"/>
        <end position="857"/>
    </location>
</feature>
<feature type="region of interest" description="Disordered" evidence="1">
    <location>
        <begin position="57"/>
        <end position="79"/>
    </location>
</feature>
<feature type="compositionally biased region" description="Polar residues" evidence="1">
    <location>
        <begin position="552"/>
        <end position="576"/>
    </location>
</feature>
<sequence length="1444" mass="154629">MAEPGPASPTSPPPPVNDQATSSEVTQSTASENTADTVDSLLPATTGAVQLPVPFSTTTVNPVADPVQHATRDPTRDSRFLPGAGQAFFSTELGIRAPRPVSQVSIPPIARGRNDPATVVCAARYWQDKYPRECLCILPTQGWTVEDLWDAEDLHVEDREFCEQMLAFISQETYRVALQYAHTWVHEHSDRVEFTDLRMGSVYNVNDPLDIIDQIFIFGEPNQYPRVFLWHVAHIMIVDWIESCKARATPVATGQMQPSSTMGSHHVREGIRISSTEVNPSDGKKRTGTRKNNKRTRPRSKTLTALTESAPTVKSPKGIPIVAPTAPNQPHMYTSSHRVSSHGHLHPGTLYMPPRNVNIGAVAGPSMLSPNMPVPAAGMRRSNRGAASASWAENNNRMYPAPIQRQPFPQAPYMAPQFAIGQMVPGMMAPFVPAPQVGLYPHPQMVNPQHDPTMNARGPMSFPSGVMHNPSVGPAIVHHNTGPHNSSMGDMTNIHYQNQMGSPFADPRAPMPPRPNNPPMPQLYDPYSGNNRKFSGVPAYNNMGKKGGPGNFTAQTSRGRKTSNPAGRASQHNSNVDLHPNSPRYQDFGARYRQSEEDPNIVSDTVSGCGHTWIGIQNSTVNELWVGDLPADTSQGEIEQMFKQNVKITPTKVVIKTNGFNKAPSHAFVTFASYSDAKTALTINQFNPRLSNGVRPIVSVPRRFYHKGFSPSPGQSEQLDSQNTSGVPRLAPTEEKGKQADNGVTIAKGKVSYSPQDVRSGLPKKPVVDPESGEPAETTANPGLDRTKRQQKSPTKNSKAKSKRESPVKDTIPEKVVKKTDGKSNTGFHSMVATSGADNTKDSQANKKANLKVDKPKGSATTSAAVSSKEKVAPMAILAPDTNAVQGKAPAGDIPSQSPKHQEAAAIIPSQGKVLVISDDESSSIDKKTTVMAPLPQATDTTLLATPGVDSGEHLKNVDTKVPNAAVKVPSPESADENNSDDEAKNDVSFHSAPEVQSDAGQPDPQPEVPNESLEANQDTPVLPNIADEGKPNASETQRSAPATTTSRGATTDDITPTQDAAATSTTSTAIDSTMAVETASTTTKVSAMEASKKSGVSQVQSLHPFAKSKSQSKKEKEAKKKHQKKEADRIAKAKAEKGKQTSVDADAQAKTELPIDSGTLPIAPDDASEPEAAEIGTQKSPNNTKAKGKDETKTAEAVSAGRIKKHNDENETGKPDGNTASQASSVTREVGKINPPAVKQVSLTGSGVHGLPETTRLPVLPHPADTPKASAKNPSAKEVTNSRQTPSAAPTHIASPHEHLSRRSSTATLVGEDGTALPTSPTNPSHNLSTGTGITESKAPDEAPKKKKKPKKKKTKTAVEPAPSVTNPPGSTSSVHNPTNLNGEDFFEYDPFTSQMTHIDAIRNAVEHDKTSYFARTNASMQAEKEAEEQGKAQESSQSDDGD</sequence>
<feature type="compositionally biased region" description="Basic and acidic residues" evidence="1">
    <location>
        <begin position="70"/>
        <end position="79"/>
    </location>
</feature>
<feature type="compositionally biased region" description="Polar residues" evidence="1">
    <location>
        <begin position="1365"/>
        <end position="1383"/>
    </location>
</feature>
<dbReference type="PROSITE" id="PS50102">
    <property type="entry name" value="RRM"/>
    <property type="match status" value="1"/>
</dbReference>
<dbReference type="Proteomes" id="UP000245464">
    <property type="component" value="Chromosome 5"/>
</dbReference>
<reference evidence="2" key="1">
    <citation type="journal article" date="2018" name="BMC Genomics">
        <title>Comparative genomics of the wheat fungal pathogen Pyrenophora tritici-repentis reveals chromosomal variations and genome plasticity.</title>
        <authorList>
            <person name="Moolhuijzen P."/>
            <person name="See P.T."/>
            <person name="Hane J.K."/>
            <person name="Shi G."/>
            <person name="Liu Z."/>
            <person name="Oliver R.P."/>
            <person name="Moffat C.S."/>
        </authorList>
    </citation>
    <scope>NUCLEOTIDE SEQUENCE [LARGE SCALE GENOMIC DNA]</scope>
    <source>
        <strain evidence="2">M4</strain>
    </source>
</reference>
<feature type="region of interest" description="Disordered" evidence="1">
    <location>
        <begin position="542"/>
        <end position="586"/>
    </location>
</feature>
<dbReference type="OrthoDB" id="3800936at2759"/>
<evidence type="ECO:0000313" key="2">
    <source>
        <dbReference type="EMBL" id="KAF7570873.1"/>
    </source>
</evidence>
<feature type="compositionally biased region" description="Polar residues" evidence="1">
    <location>
        <begin position="1219"/>
        <end position="1228"/>
    </location>
</feature>
<dbReference type="GO" id="GO:0003723">
    <property type="term" value="F:RNA binding"/>
    <property type="evidence" value="ECO:0007669"/>
    <property type="project" value="UniProtKB-UniRule"/>
</dbReference>